<feature type="transmembrane region" description="Helical" evidence="7">
    <location>
        <begin position="277"/>
        <end position="297"/>
    </location>
</feature>
<dbReference type="KEGG" id="acel:acsn021_39820"/>
<keyword evidence="3" id="KW-1003">Cell membrane</keyword>
<name>A0A6S6QYX6_9FIRM</name>
<evidence type="ECO:0000256" key="2">
    <source>
        <dbReference type="ARBA" id="ARBA00022448"/>
    </source>
</evidence>
<comment type="subcellular location">
    <subcellularLocation>
        <location evidence="1 7">Cell membrane</location>
        <topology evidence="1 7">Multi-pass membrane protein</topology>
    </subcellularLocation>
</comment>
<evidence type="ECO:0000256" key="1">
    <source>
        <dbReference type="ARBA" id="ARBA00004651"/>
    </source>
</evidence>
<dbReference type="RefSeq" id="WP_184093264.1">
    <property type="nucleotide sequence ID" value="NZ_AP023367.1"/>
</dbReference>
<evidence type="ECO:0000256" key="5">
    <source>
        <dbReference type="ARBA" id="ARBA00022989"/>
    </source>
</evidence>
<evidence type="ECO:0000256" key="3">
    <source>
        <dbReference type="ARBA" id="ARBA00022475"/>
    </source>
</evidence>
<evidence type="ECO:0000313" key="8">
    <source>
        <dbReference type="EMBL" id="BCJ96413.1"/>
    </source>
</evidence>
<dbReference type="InterPro" id="IPR051393">
    <property type="entry name" value="ABC_transporter_permease"/>
</dbReference>
<dbReference type="PROSITE" id="PS50928">
    <property type="entry name" value="ABC_TM1"/>
    <property type="match status" value="1"/>
</dbReference>
<dbReference type="InterPro" id="IPR000515">
    <property type="entry name" value="MetI-like"/>
</dbReference>
<dbReference type="Pfam" id="PF00528">
    <property type="entry name" value="BPD_transp_1"/>
    <property type="match status" value="1"/>
</dbReference>
<sequence length="311" mass="35455">MARKTTAISAIPTKKVPLKKRLYKYRYFYVMFIPVFLLFMIFNYIPMIGIFISFFDWGLFGANEFVGLDNFKALFSSNLFWRAFRNTLFLSFVNLILSMIFSVGLAVILDDLIGKKFKKFAQTVLYIPHFLSWVVVASIFTMFLSPQDGVINKVIEAFGGDSIYFMVDKNWWTVIFLLINRWKETGWGTIIFIAALTGVDQEMYEAAKIDGATRIQRILYITLPSIQNTILVVFVLNLAKVLNIFEPIFVLYNSSVLSVSDVIGTYVYRMGIINQDYGMSTAAGLFKSVVSLVLVSMSNRISKKVKGEGII</sequence>
<accession>A0A6S6QYX6</accession>
<dbReference type="GO" id="GO:0005886">
    <property type="term" value="C:plasma membrane"/>
    <property type="evidence" value="ECO:0007669"/>
    <property type="project" value="UniProtKB-SubCell"/>
</dbReference>
<dbReference type="PANTHER" id="PTHR30193">
    <property type="entry name" value="ABC TRANSPORTER PERMEASE PROTEIN"/>
    <property type="match status" value="1"/>
</dbReference>
<dbReference type="Proteomes" id="UP000515561">
    <property type="component" value="Chromosome"/>
</dbReference>
<feature type="transmembrane region" description="Helical" evidence="7">
    <location>
        <begin position="88"/>
        <end position="112"/>
    </location>
</feature>
<proteinExistence type="inferred from homology"/>
<protein>
    <submittedName>
        <fullName evidence="8">Protein LplB</fullName>
    </submittedName>
</protein>
<keyword evidence="6 7" id="KW-0472">Membrane</keyword>
<dbReference type="CDD" id="cd06261">
    <property type="entry name" value="TM_PBP2"/>
    <property type="match status" value="1"/>
</dbReference>
<evidence type="ECO:0000256" key="7">
    <source>
        <dbReference type="RuleBase" id="RU363032"/>
    </source>
</evidence>
<keyword evidence="9" id="KW-1185">Reference proteome</keyword>
<organism evidence="8 9">
    <name type="scientific">Anaerocolumna cellulosilytica</name>
    <dbReference type="NCBI Taxonomy" id="433286"/>
    <lineage>
        <taxon>Bacteria</taxon>
        <taxon>Bacillati</taxon>
        <taxon>Bacillota</taxon>
        <taxon>Clostridia</taxon>
        <taxon>Lachnospirales</taxon>
        <taxon>Lachnospiraceae</taxon>
        <taxon>Anaerocolumna</taxon>
    </lineage>
</organism>
<feature type="transmembrane region" description="Helical" evidence="7">
    <location>
        <begin position="124"/>
        <end position="144"/>
    </location>
</feature>
<feature type="transmembrane region" description="Helical" evidence="7">
    <location>
        <begin position="218"/>
        <end position="238"/>
    </location>
</feature>
<evidence type="ECO:0000256" key="4">
    <source>
        <dbReference type="ARBA" id="ARBA00022692"/>
    </source>
</evidence>
<gene>
    <name evidence="8" type="primary">lplB_4</name>
    <name evidence="8" type="ORF">acsn021_39820</name>
</gene>
<keyword evidence="4 7" id="KW-0812">Transmembrane</keyword>
<dbReference type="Gene3D" id="1.10.3720.10">
    <property type="entry name" value="MetI-like"/>
    <property type="match status" value="1"/>
</dbReference>
<dbReference type="PANTHER" id="PTHR30193:SF44">
    <property type="entry name" value="LACTOSE TRANSPORT SYSTEM PERMEASE PROTEIN LACF"/>
    <property type="match status" value="1"/>
</dbReference>
<keyword evidence="5 7" id="KW-1133">Transmembrane helix</keyword>
<keyword evidence="2 7" id="KW-0813">Transport</keyword>
<evidence type="ECO:0000313" key="9">
    <source>
        <dbReference type="Proteomes" id="UP000515561"/>
    </source>
</evidence>
<dbReference type="SUPFAM" id="SSF161098">
    <property type="entry name" value="MetI-like"/>
    <property type="match status" value="1"/>
</dbReference>
<dbReference type="GO" id="GO:0055085">
    <property type="term" value="P:transmembrane transport"/>
    <property type="evidence" value="ECO:0007669"/>
    <property type="project" value="InterPro"/>
</dbReference>
<feature type="transmembrane region" description="Helical" evidence="7">
    <location>
        <begin position="27"/>
        <end position="55"/>
    </location>
</feature>
<dbReference type="AlphaFoldDB" id="A0A6S6QYX6"/>
<comment type="similarity">
    <text evidence="7">Belongs to the binding-protein-dependent transport system permease family.</text>
</comment>
<dbReference type="InterPro" id="IPR035906">
    <property type="entry name" value="MetI-like_sf"/>
</dbReference>
<dbReference type="EMBL" id="AP023367">
    <property type="protein sequence ID" value="BCJ96413.1"/>
    <property type="molecule type" value="Genomic_DNA"/>
</dbReference>
<reference evidence="8 9" key="1">
    <citation type="journal article" date="2016" name="Int. J. Syst. Evol. Microbiol.">
        <title>Descriptions of Anaerotaenia torta gen. nov., sp. nov. and Anaerocolumna cellulosilytica gen. nov., sp. nov. isolated from a methanogenic reactor of cattle waste.</title>
        <authorList>
            <person name="Uek A."/>
            <person name="Ohtaki Y."/>
            <person name="Kaku N."/>
            <person name="Ueki K."/>
        </authorList>
    </citation>
    <scope>NUCLEOTIDE SEQUENCE [LARGE SCALE GENOMIC DNA]</scope>
    <source>
        <strain evidence="8 9">SN021</strain>
    </source>
</reference>
<evidence type="ECO:0000256" key="6">
    <source>
        <dbReference type="ARBA" id="ARBA00023136"/>
    </source>
</evidence>